<protein>
    <submittedName>
        <fullName evidence="1">Uncharacterized protein</fullName>
    </submittedName>
</protein>
<comment type="caution">
    <text evidence="1">The sequence shown here is derived from an EMBL/GenBank/DDBJ whole genome shotgun (WGS) entry which is preliminary data.</text>
</comment>
<accession>X1CVY9</accession>
<reference evidence="1" key="1">
    <citation type="journal article" date="2014" name="Front. Microbiol.">
        <title>High frequency of phylogenetically diverse reductive dehalogenase-homologous genes in deep subseafloor sedimentary metagenomes.</title>
        <authorList>
            <person name="Kawai M."/>
            <person name="Futagami T."/>
            <person name="Toyoda A."/>
            <person name="Takaki Y."/>
            <person name="Nishi S."/>
            <person name="Hori S."/>
            <person name="Arai W."/>
            <person name="Tsubouchi T."/>
            <person name="Morono Y."/>
            <person name="Uchiyama I."/>
            <person name="Ito T."/>
            <person name="Fujiyama A."/>
            <person name="Inagaki F."/>
            <person name="Takami H."/>
        </authorList>
    </citation>
    <scope>NUCLEOTIDE SEQUENCE</scope>
    <source>
        <strain evidence="1">Expedition CK06-06</strain>
    </source>
</reference>
<name>X1CVY9_9ZZZZ</name>
<evidence type="ECO:0000313" key="1">
    <source>
        <dbReference type="EMBL" id="GAG97117.1"/>
    </source>
</evidence>
<organism evidence="1">
    <name type="scientific">marine sediment metagenome</name>
    <dbReference type="NCBI Taxonomy" id="412755"/>
    <lineage>
        <taxon>unclassified sequences</taxon>
        <taxon>metagenomes</taxon>
        <taxon>ecological metagenomes</taxon>
    </lineage>
</organism>
<proteinExistence type="predicted"/>
<sequence length="76" mass="9023">MNHKMVNLCDASKKVADEMPNFSKWVRDELLKRSSKPDKEIPHHICGNFVRAKYSPYDQVWFGYCEQCDVSLEWNE</sequence>
<dbReference type="AlphaFoldDB" id="X1CVY9"/>
<dbReference type="EMBL" id="BART01022496">
    <property type="protein sequence ID" value="GAG97117.1"/>
    <property type="molecule type" value="Genomic_DNA"/>
</dbReference>
<gene>
    <name evidence="1" type="ORF">S01H4_41171</name>
</gene>